<dbReference type="SUPFAM" id="SSF82171">
    <property type="entry name" value="DPP6 N-terminal domain-like"/>
    <property type="match status" value="1"/>
</dbReference>
<evidence type="ECO:0000259" key="5">
    <source>
        <dbReference type="Pfam" id="PF25469"/>
    </source>
</evidence>
<dbReference type="InterPro" id="IPR052752">
    <property type="entry name" value="NACHT-WD_repeat"/>
</dbReference>
<proteinExistence type="predicted"/>
<feature type="region of interest" description="Disordered" evidence="3">
    <location>
        <begin position="1"/>
        <end position="37"/>
    </location>
</feature>
<feature type="domain" description="Nephrocystin 3-like N-terminal" evidence="4">
    <location>
        <begin position="447"/>
        <end position="562"/>
    </location>
</feature>
<gene>
    <name evidence="6" type="primary">NWD2</name>
</gene>
<dbReference type="InterPro" id="IPR057588">
    <property type="entry name" value="NWD1/2-like_WH"/>
</dbReference>
<dbReference type="Gene3D" id="3.40.50.300">
    <property type="entry name" value="P-loop containing nucleotide triphosphate hydrolases"/>
    <property type="match status" value="1"/>
</dbReference>
<dbReference type="Gene3D" id="2.130.10.10">
    <property type="entry name" value="YVTN repeat-like/Quinoprotein amine dehydrogenase"/>
    <property type="match status" value="3"/>
</dbReference>
<dbReference type="PANTHER" id="PTHR19871:SF39">
    <property type="entry name" value="NACHT AND WD REPEAT DOMAIN-CONTAINING PROTEIN 2"/>
    <property type="match status" value="1"/>
</dbReference>
<reference evidence="6" key="3">
    <citation type="submission" date="2025-09" db="UniProtKB">
        <authorList>
            <consortium name="Ensembl"/>
        </authorList>
    </citation>
    <scope>IDENTIFICATION</scope>
    <source>
        <strain evidence="6">Glennie</strain>
    </source>
</reference>
<reference evidence="6" key="2">
    <citation type="submission" date="2025-08" db="UniProtKB">
        <authorList>
            <consortium name="Ensembl"/>
        </authorList>
    </citation>
    <scope>IDENTIFICATION</scope>
    <source>
        <strain evidence="6">Glennie</strain>
    </source>
</reference>
<dbReference type="InterPro" id="IPR011044">
    <property type="entry name" value="Quino_amine_DH_bsu"/>
</dbReference>
<evidence type="ECO:0000256" key="2">
    <source>
        <dbReference type="ARBA" id="ARBA00022737"/>
    </source>
</evidence>
<dbReference type="Proteomes" id="UP000002279">
    <property type="component" value="Chromosome 18"/>
</dbReference>
<evidence type="ECO:0000313" key="7">
    <source>
        <dbReference type="Proteomes" id="UP000002279"/>
    </source>
</evidence>
<dbReference type="GeneTree" id="ENSGT00940000153648"/>
<sequence length="1795" mass="198628">MWPAGPAGPAGPGSGAGSAPGSAPGSGPGAGPGPGAVGPGCGAGSRLPWARESALRRAAFCGNLSALPPHLVPAGRSVRVFISANPEDTGAERQALRENVYPKLREFCRENYGLEFQVIDLYWGIEPEEWDSPELQKTRMRLLEDCLKTSAGPCFVGLLGEKYGNIRIPGEVEASEFEMILDAAVEAKLETKLLEEWYCRDENSVPATYYLRPKAEMLKIHAKTVDPPGSSEREKKWQEVSEEIKKIFKTAVKLLQDKGKMKQGQAKRYLFSAIEDEFDFALGNQTPAFLKKCVCYIRKIANIERFVKIPEMGKYMDLAGAEPRVIRDPEALEKLTRLRDAFVPTIVASSNLRVYTSVTHCDMKLGYSRDVENHYIEGLCKQFYEDMIDIIQATVQQNFDTETDVLYDEILQHTSLCRTYASFFEYQCDALASVHRYILPRKPGPVHPLVIYGGPCTGKTLLLAEVAKKAYSWLHEEMGPESDPVVVVRFLGTTDLSTDLKSLLQSICEQLAANYRRPVQSYPKKPHDLRDLFVNLLNESSLQRPLVLVLDALEQLAESDDARRLWWLPVHLPRSVRVVLSTLPNKHGLLQKLRSLIPTADHYLDLVPGDRRLCSRVLKQQLLRVKRKVTSGQQIYVNEALSCCALPMFVNLTFREVRSWKSHRDVDGSSLGVTVHEGIEQLFRSLEEACGPRLIARALGYLTVAKAGLSEMELEDVLALDDGVMAELRRDGGPSDPLRVPYLHIARLKEGLRGYLIERHVRNVTLLVWANRHLQLVAQKRYLQDEADLREMHAVLADYFLGVWAGGRRKGLGGGGRGGEDPAVAGGSRNSRVMERVEEEEEEEEQFVERAAFDRQAPDQPWVFQCNPLEPDIFFVNHRKMTELSHHLTRCGKTDDLLYGVIMNFSWLYTMIKIGRFDGVLADIDLAYGCSQEKELKFLASTLRGIKGKVTARPGSLSAELQQRLLPVVGSLPKLRHLLLECDRDGPKYCSIVPLHSSVDVAYSPERLPLAASHVHVTEVLPTGRPGTVLAALEDGSISTWDVESRQLLRRITTAQSVVLGMKLSGDERYLVVATAHNTLLIYDHANSRLLSEVEVKGARPGGGTRLINGFALSAHHALAWLEASKAVAVVDLLYGWPLYQFHCWYEVTCVRCSPDGVYAFCGQCLNTTTIFHLGSGEKLSTVTSEFSGGFVQFLLVLDAARELAMVDNEGSLSVWNTEEMSNPRLTDDFDCRRGDGEVVGLELSEDQSAVLICKALGLELLDTGAWKVAEKFRARHGERFACAVLARDGRCIIAAMENTSAVFFWRRDTGQCLANLQEVSGNVVKLVKSSHHDMLLSLSTGGVLSLWDVDLITAVSNVDKTGRPIRRLVLPARGESVYSLDGSEAVHKWHLGHGFVEAVFRHEGAAEHCVLTSAGDLMVSADDRCSQYVWRTGSGENLFRISGQRISQLMLTHNDQFVVSLCEESASRVWRLATGHRVCRILAALRDAFVTAANTFVVGVAENKVLAVSLWTGSITKRFCCEDGASIVDFRPVPDCPDVVAFITSAETVTLWSLTDEVVCRRVQLPGDFLRDLGDFEVSPNGRLAVLSRGDEKIHVLDLHSGKLRVVPASGGVWRQKLSRDGRYLVYVCFRHPEEDEDGDGEGDGGGPSSLVVVRLADGKTIGTCSLYKMPTFLALSQRHLNIIVGFEDGSLGVYTVVDRVDAALKIKIATSNSRQLFGGSTQPARPRRRRHGFKAAADCVWRESTEVFARDSPVPVAHPGEPPEGTPSKRHSHGCDRAGATPDVGTSGFSADE</sequence>
<accession>F6SIG6</accession>
<dbReference type="OMA" id="KHCGIGG"/>
<protein>
    <submittedName>
        <fullName evidence="6">NACHT and WD repeat domain containing 2</fullName>
    </submittedName>
</protein>
<feature type="region of interest" description="Disordered" evidence="3">
    <location>
        <begin position="812"/>
        <end position="832"/>
    </location>
</feature>
<keyword evidence="7" id="KW-1185">Reference proteome</keyword>
<dbReference type="GO" id="GO:0045202">
    <property type="term" value="C:synapse"/>
    <property type="evidence" value="ECO:0007669"/>
    <property type="project" value="Ensembl"/>
</dbReference>
<dbReference type="Pfam" id="PF25469">
    <property type="entry name" value="WHD_NWD1"/>
    <property type="match status" value="1"/>
</dbReference>
<dbReference type="FunCoup" id="F6SIG6">
    <property type="interactions" value="167"/>
</dbReference>
<dbReference type="InParanoid" id="F6SIG6"/>
<feature type="region of interest" description="Disordered" evidence="3">
    <location>
        <begin position="1752"/>
        <end position="1795"/>
    </location>
</feature>
<dbReference type="InterPro" id="IPR056884">
    <property type="entry name" value="NPHP3-like_N"/>
</dbReference>
<dbReference type="Pfam" id="PF24883">
    <property type="entry name" value="NPHP3_N"/>
    <property type="match status" value="1"/>
</dbReference>
<dbReference type="SUPFAM" id="SSF52540">
    <property type="entry name" value="P-loop containing nucleoside triphosphate hydrolases"/>
    <property type="match status" value="1"/>
</dbReference>
<feature type="compositionally biased region" description="Gly residues" evidence="3">
    <location>
        <begin position="8"/>
        <end position="37"/>
    </location>
</feature>
<dbReference type="SUPFAM" id="SSF50969">
    <property type="entry name" value="YVTN repeat-like/Quinoprotein amine dehydrogenase"/>
    <property type="match status" value="1"/>
</dbReference>
<dbReference type="Ensembl" id="ENSOANT00000016365.3">
    <property type="protein sequence ID" value="ENSOANP00000016362.3"/>
    <property type="gene ID" value="ENSOANG00000010313.3"/>
</dbReference>
<keyword evidence="1" id="KW-0853">WD repeat</keyword>
<name>F6SIG6_ORNAN</name>
<evidence type="ECO:0000313" key="6">
    <source>
        <dbReference type="Ensembl" id="ENSOANP00000016362.3"/>
    </source>
</evidence>
<dbReference type="InterPro" id="IPR001680">
    <property type="entry name" value="WD40_rpt"/>
</dbReference>
<reference evidence="6 7" key="1">
    <citation type="journal article" date="2008" name="Nature">
        <title>Genome analysis of the platypus reveals unique signatures of evolution.</title>
        <authorList>
            <person name="Warren W.C."/>
            <person name="Hillier L.W."/>
            <person name="Marshall Graves J.A."/>
            <person name="Birney E."/>
            <person name="Ponting C.P."/>
            <person name="Grutzner F."/>
            <person name="Belov K."/>
            <person name="Miller W."/>
            <person name="Clarke L."/>
            <person name="Chinwalla A.T."/>
            <person name="Yang S.P."/>
            <person name="Heger A."/>
            <person name="Locke D.P."/>
            <person name="Miethke P."/>
            <person name="Waters P.D."/>
            <person name="Veyrunes F."/>
            <person name="Fulton L."/>
            <person name="Fulton B."/>
            <person name="Graves T."/>
            <person name="Wallis J."/>
            <person name="Puente X.S."/>
            <person name="Lopez-Otin C."/>
            <person name="Ordonez G.R."/>
            <person name="Eichler E.E."/>
            <person name="Chen L."/>
            <person name="Cheng Z."/>
            <person name="Deakin J.E."/>
            <person name="Alsop A."/>
            <person name="Thompson K."/>
            <person name="Kirby P."/>
            <person name="Papenfuss A.T."/>
            <person name="Wakefield M.J."/>
            <person name="Olender T."/>
            <person name="Lancet D."/>
            <person name="Huttley G.A."/>
            <person name="Smit A.F."/>
            <person name="Pask A."/>
            <person name="Temple-Smith P."/>
            <person name="Batzer M.A."/>
            <person name="Walker J.A."/>
            <person name="Konkel M.K."/>
            <person name="Harris R.S."/>
            <person name="Whittington C.M."/>
            <person name="Wong E.S."/>
            <person name="Gemmell N.J."/>
            <person name="Buschiazzo E."/>
            <person name="Vargas Jentzsch I.M."/>
            <person name="Merkel A."/>
            <person name="Schmitz J."/>
            <person name="Zemann A."/>
            <person name="Churakov G."/>
            <person name="Kriegs J.O."/>
            <person name="Brosius J."/>
            <person name="Murchison E.P."/>
            <person name="Sachidanandam R."/>
            <person name="Smith C."/>
            <person name="Hannon G.J."/>
            <person name="Tsend-Ayush E."/>
            <person name="McMillan D."/>
            <person name="Attenborough R."/>
            <person name="Rens W."/>
            <person name="Ferguson-Smith M."/>
            <person name="Lefevre C.M."/>
            <person name="Sharp J.A."/>
            <person name="Nicholas K.R."/>
            <person name="Ray D.A."/>
            <person name="Kube M."/>
            <person name="Reinhardt R."/>
            <person name="Pringle T.H."/>
            <person name="Taylor J."/>
            <person name="Jones R.C."/>
            <person name="Nixon B."/>
            <person name="Dacheux J.L."/>
            <person name="Niwa H."/>
            <person name="Sekita Y."/>
            <person name="Huang X."/>
            <person name="Stark A."/>
            <person name="Kheradpour P."/>
            <person name="Kellis M."/>
            <person name="Flicek P."/>
            <person name="Chen Y."/>
            <person name="Webber C."/>
            <person name="Hardison R."/>
            <person name="Nelson J."/>
            <person name="Hallsworth-Pepin K."/>
            <person name="Delehaunty K."/>
            <person name="Markovic C."/>
            <person name="Minx P."/>
            <person name="Feng Y."/>
            <person name="Kremitzki C."/>
            <person name="Mitreva M."/>
            <person name="Glasscock J."/>
            <person name="Wylie T."/>
            <person name="Wohldmann P."/>
            <person name="Thiru P."/>
            <person name="Nhan M.N."/>
            <person name="Pohl C.S."/>
            <person name="Smith S.M."/>
            <person name="Hou S."/>
            <person name="Nefedov M."/>
            <person name="de Jong P.J."/>
            <person name="Renfree M.B."/>
            <person name="Mardis E.R."/>
            <person name="Wilson R.K."/>
        </authorList>
    </citation>
    <scope>NUCLEOTIDE SEQUENCE [LARGE SCALE GENOMIC DNA]</scope>
    <source>
        <strain evidence="6 7">Glennie</strain>
    </source>
</reference>
<evidence type="ECO:0000256" key="3">
    <source>
        <dbReference type="SAM" id="MobiDB-lite"/>
    </source>
</evidence>
<organism evidence="6 7">
    <name type="scientific">Ornithorhynchus anatinus</name>
    <name type="common">Duckbill platypus</name>
    <dbReference type="NCBI Taxonomy" id="9258"/>
    <lineage>
        <taxon>Eukaryota</taxon>
        <taxon>Metazoa</taxon>
        <taxon>Chordata</taxon>
        <taxon>Craniata</taxon>
        <taxon>Vertebrata</taxon>
        <taxon>Euteleostomi</taxon>
        <taxon>Mammalia</taxon>
        <taxon>Monotremata</taxon>
        <taxon>Ornithorhynchidae</taxon>
        <taxon>Ornithorhynchus</taxon>
    </lineage>
</organism>
<feature type="domain" description="NWD1/2-like winged helix-turn-helix" evidence="5">
    <location>
        <begin position="674"/>
        <end position="789"/>
    </location>
</feature>
<dbReference type="STRING" id="9258.ENSOANP00000016362"/>
<dbReference type="eggNOG" id="KOG3602">
    <property type="taxonomic scope" value="Eukaryota"/>
</dbReference>
<dbReference type="HOGENOM" id="CLU_003267_0_0_1"/>
<dbReference type="PANTHER" id="PTHR19871">
    <property type="entry name" value="BETA TRANSDUCIN-RELATED PROTEIN"/>
    <property type="match status" value="1"/>
</dbReference>
<dbReference type="InterPro" id="IPR027417">
    <property type="entry name" value="P-loop_NTPase"/>
</dbReference>
<dbReference type="SMART" id="SM00320">
    <property type="entry name" value="WD40"/>
    <property type="match status" value="6"/>
</dbReference>
<evidence type="ECO:0000259" key="4">
    <source>
        <dbReference type="Pfam" id="PF24883"/>
    </source>
</evidence>
<evidence type="ECO:0000256" key="1">
    <source>
        <dbReference type="ARBA" id="ARBA00022574"/>
    </source>
</evidence>
<keyword evidence="2" id="KW-0677">Repeat</keyword>
<dbReference type="Bgee" id="ENSOANG00000010313">
    <property type="expression patterns" value="Expressed in brain and 3 other cell types or tissues"/>
</dbReference>
<dbReference type="InterPro" id="IPR015943">
    <property type="entry name" value="WD40/YVTN_repeat-like_dom_sf"/>
</dbReference>